<evidence type="ECO:0000313" key="10">
    <source>
        <dbReference type="EMBL" id="KAI9634645.1"/>
    </source>
</evidence>
<dbReference type="EMBL" id="JAKWFO010000006">
    <property type="protein sequence ID" value="KAI9634645.1"/>
    <property type="molecule type" value="Genomic_DNA"/>
</dbReference>
<dbReference type="SMART" id="SM01052">
    <property type="entry name" value="CAP_GLY"/>
    <property type="match status" value="1"/>
</dbReference>
<dbReference type="PROSITE" id="PS00845">
    <property type="entry name" value="CAP_GLY_1"/>
    <property type="match status" value="1"/>
</dbReference>
<evidence type="ECO:0000256" key="3">
    <source>
        <dbReference type="ARBA" id="ARBA00022701"/>
    </source>
</evidence>
<keyword evidence="6" id="KW-0206">Cytoskeleton</keyword>
<dbReference type="Gene3D" id="1.10.287.1490">
    <property type="match status" value="1"/>
</dbReference>
<feature type="coiled-coil region" evidence="7">
    <location>
        <begin position="892"/>
        <end position="970"/>
    </location>
</feature>
<dbReference type="Proteomes" id="UP001164286">
    <property type="component" value="Unassembled WGS sequence"/>
</dbReference>
<feature type="region of interest" description="Disordered" evidence="8">
    <location>
        <begin position="306"/>
        <end position="362"/>
    </location>
</feature>
<feature type="compositionally biased region" description="Basic and acidic residues" evidence="8">
    <location>
        <begin position="1022"/>
        <end position="1031"/>
    </location>
</feature>
<feature type="domain" description="CAP-Gly" evidence="9">
    <location>
        <begin position="211"/>
        <end position="256"/>
    </location>
</feature>
<dbReference type="GO" id="GO:0030286">
    <property type="term" value="C:dynein complex"/>
    <property type="evidence" value="ECO:0007669"/>
    <property type="project" value="UniProtKB-KW"/>
</dbReference>
<evidence type="ECO:0000256" key="8">
    <source>
        <dbReference type="SAM" id="MobiDB-lite"/>
    </source>
</evidence>
<dbReference type="GO" id="GO:0005874">
    <property type="term" value="C:microtubule"/>
    <property type="evidence" value="ECO:0007669"/>
    <property type="project" value="UniProtKB-KW"/>
</dbReference>
<evidence type="ECO:0000256" key="6">
    <source>
        <dbReference type="ARBA" id="ARBA00023212"/>
    </source>
</evidence>
<dbReference type="RefSeq" id="XP_052944422.1">
    <property type="nucleotide sequence ID" value="XM_053085614.1"/>
</dbReference>
<evidence type="ECO:0000259" key="9">
    <source>
        <dbReference type="PROSITE" id="PS50245"/>
    </source>
</evidence>
<gene>
    <name evidence="10" type="ORF">MKK02DRAFT_16334</name>
</gene>
<keyword evidence="3" id="KW-0493">Microtubule</keyword>
<organism evidence="10 11">
    <name type="scientific">Dioszegia hungarica</name>
    <dbReference type="NCBI Taxonomy" id="4972"/>
    <lineage>
        <taxon>Eukaryota</taxon>
        <taxon>Fungi</taxon>
        <taxon>Dikarya</taxon>
        <taxon>Basidiomycota</taxon>
        <taxon>Agaricomycotina</taxon>
        <taxon>Tremellomycetes</taxon>
        <taxon>Tremellales</taxon>
        <taxon>Bulleribasidiaceae</taxon>
        <taxon>Dioszegia</taxon>
    </lineage>
</organism>
<dbReference type="GO" id="GO:0005819">
    <property type="term" value="C:spindle"/>
    <property type="evidence" value="ECO:0007669"/>
    <property type="project" value="UniProtKB-SubCell"/>
</dbReference>
<dbReference type="InterPro" id="IPR000938">
    <property type="entry name" value="CAP-Gly_domain"/>
</dbReference>
<evidence type="ECO:0000256" key="2">
    <source>
        <dbReference type="ARBA" id="ARBA00022490"/>
    </source>
</evidence>
<feature type="compositionally biased region" description="Basic and acidic residues" evidence="8">
    <location>
        <begin position="655"/>
        <end position="664"/>
    </location>
</feature>
<dbReference type="InterPro" id="IPR036859">
    <property type="entry name" value="CAP-Gly_dom_sf"/>
</dbReference>
<keyword evidence="11" id="KW-1185">Reference proteome</keyword>
<feature type="compositionally biased region" description="Low complexity" evidence="8">
    <location>
        <begin position="85"/>
        <end position="98"/>
    </location>
</feature>
<evidence type="ECO:0000256" key="5">
    <source>
        <dbReference type="ARBA" id="ARBA00023054"/>
    </source>
</evidence>
<dbReference type="SUPFAM" id="SSF74924">
    <property type="entry name" value="Cap-Gly domain"/>
    <property type="match status" value="1"/>
</dbReference>
<evidence type="ECO:0000256" key="1">
    <source>
        <dbReference type="ARBA" id="ARBA00004186"/>
    </source>
</evidence>
<feature type="region of interest" description="Disordered" evidence="8">
    <location>
        <begin position="396"/>
        <end position="436"/>
    </location>
</feature>
<name>A0AA38H5P9_9TREE</name>
<dbReference type="Gene3D" id="2.30.30.190">
    <property type="entry name" value="CAP Gly-rich-like domain"/>
    <property type="match status" value="1"/>
</dbReference>
<proteinExistence type="predicted"/>
<feature type="compositionally biased region" description="Pro residues" evidence="8">
    <location>
        <begin position="861"/>
        <end position="871"/>
    </location>
</feature>
<keyword evidence="5 7" id="KW-0175">Coiled coil</keyword>
<dbReference type="Pfam" id="PF01302">
    <property type="entry name" value="CAP_GLY"/>
    <property type="match status" value="1"/>
</dbReference>
<protein>
    <recommendedName>
        <fullName evidence="9">CAP-Gly domain-containing protein</fullName>
    </recommendedName>
</protein>
<feature type="region of interest" description="Disordered" evidence="8">
    <location>
        <begin position="853"/>
        <end position="882"/>
    </location>
</feature>
<keyword evidence="4" id="KW-0243">Dynein</keyword>
<dbReference type="AlphaFoldDB" id="A0AA38H5P9"/>
<feature type="region of interest" description="Disordered" evidence="8">
    <location>
        <begin position="985"/>
        <end position="1031"/>
    </location>
</feature>
<comment type="subcellular location">
    <subcellularLocation>
        <location evidence="1">Cytoplasm</location>
        <location evidence="1">Cytoskeleton</location>
        <location evidence="1">Spindle</location>
    </subcellularLocation>
</comment>
<feature type="compositionally biased region" description="Polar residues" evidence="8">
    <location>
        <begin position="157"/>
        <end position="168"/>
    </location>
</feature>
<evidence type="ECO:0000256" key="7">
    <source>
        <dbReference type="SAM" id="Coils"/>
    </source>
</evidence>
<sequence>MSRLPTLSTPHRLGTPPTPSGIPTPTHRRPRSSLGPANNAPAPADSDAMDHLQEALKRRPPSSMRKLLDDAEGGDPDTPTHSNFPSGGLAPPSGGLAPRTPMARARTPNGLGPRSSGVPVTPGASRSSSRPSIGVGRPSIGGSSIPGGTFTPRRISMASSTTSTTPYANRNRPESRQGGTDSAGGAKFAPQVGDKVRMQGMGMEGILRFLGATQFKEGVWAGVELEGGFKGMGKNDGSVEGVEYFSCPPKCGVFILAARLSAPTAAASAHPSRPASVASHISHASVSSVSGRMTPAHERLRPVTATPGKARTVSSASRFTPRSTMGFGVDPPDLPEDNRPQRNLLGISTSTNTTPTASGAAKITAGSRASKYVGMTAKQLQSAREGTLGASVRGLDKSTATTPKASRVSMGVGTPAARTRPSIGGNMATPKAKPRGSTAFGLSYGEQRENMPPPPSPGKARAAVGAATASLEAQIRDLQARNAELEAELVTAQNVAEAAAAAAAVDPDADAEDEASNLETLRNEIEAAQKEADELRHSLAQSQEDARQATDLAEELLNREKAVEEEMEAAKREVGELRLGKGELEAGLEAKREEVKALEGRVGEVEAELGEAEGNVEELRAAGQATISLYEQKLSDQETRAYELEDRIRVLEDKLTKSESERMKLSSPSPSTDPTSLSPSTSRLSAAEIDNETLQTQIVHLQSKISTLEDNLEEARSQLESEAEAWKARLEKARAGEREKSEVARGLKEEIATLQGQAKGAKGRLGEMEGALAEVRGALEGARSEIEGLRGEAAEAATLRTALQKATATESALAESTAEVDELRSKMARFEEMRRDCEKFEAQVAALQAELASLERRSPRPDPNLPLPPTPRLSTGSQEGDEQKMHGYHHVIKELTSENRELGERVRVLEGELESVREEVRLLEDLKDVGGDGADGAEWREKAEGYVVTIKELEREVSELESLIESKIYHQDDLETRIQELERDLRASVSGSKGSGRPSPDSTTGSSKTGSIHTAEEYPSPPRRDDEEGEVRCELCEGPHELDSCPVFAGNLDALPTPTIGSGGGRVPGMRCADCDSTDHETADCPLADDVF</sequence>
<feature type="compositionally biased region" description="Low complexity" evidence="8">
    <location>
        <begin position="665"/>
        <end position="684"/>
    </location>
</feature>
<keyword evidence="2" id="KW-0963">Cytoplasm</keyword>
<evidence type="ECO:0000313" key="11">
    <source>
        <dbReference type="Proteomes" id="UP001164286"/>
    </source>
</evidence>
<dbReference type="GeneID" id="77724815"/>
<dbReference type="PANTHER" id="PTHR18916:SF6">
    <property type="entry name" value="DYNACTIN SUBUNIT 1"/>
    <property type="match status" value="1"/>
</dbReference>
<dbReference type="PANTHER" id="PTHR18916">
    <property type="entry name" value="DYNACTIN 1-RELATED MICROTUBULE-BINDING"/>
    <property type="match status" value="1"/>
</dbReference>
<evidence type="ECO:0000256" key="4">
    <source>
        <dbReference type="ARBA" id="ARBA00023017"/>
    </source>
</evidence>
<feature type="compositionally biased region" description="Polar residues" evidence="8">
    <location>
        <begin position="312"/>
        <end position="323"/>
    </location>
</feature>
<feature type="compositionally biased region" description="Low complexity" evidence="8">
    <location>
        <begin position="131"/>
        <end position="148"/>
    </location>
</feature>
<dbReference type="PROSITE" id="PS50245">
    <property type="entry name" value="CAP_GLY_2"/>
    <property type="match status" value="1"/>
</dbReference>
<feature type="compositionally biased region" description="Basic and acidic residues" evidence="8">
    <location>
        <begin position="48"/>
        <end position="57"/>
    </location>
</feature>
<feature type="region of interest" description="Disordered" evidence="8">
    <location>
        <begin position="655"/>
        <end position="684"/>
    </location>
</feature>
<feature type="compositionally biased region" description="Polar residues" evidence="8">
    <location>
        <begin position="346"/>
        <end position="357"/>
    </location>
</feature>
<feature type="region of interest" description="Disordered" evidence="8">
    <location>
        <begin position="1"/>
        <end position="188"/>
    </location>
</feature>
<feature type="compositionally biased region" description="Polar residues" evidence="8">
    <location>
        <begin position="1000"/>
        <end position="1012"/>
    </location>
</feature>
<reference evidence="10" key="1">
    <citation type="journal article" date="2022" name="G3 (Bethesda)">
        <title>High quality genome of the basidiomycete yeast Dioszegia hungarica PDD-24b-2 isolated from cloud water.</title>
        <authorList>
            <person name="Jarrige D."/>
            <person name="Haridas S."/>
            <person name="Bleykasten-Grosshans C."/>
            <person name="Joly M."/>
            <person name="Nadalig T."/>
            <person name="Sancelme M."/>
            <person name="Vuilleumier S."/>
            <person name="Grigoriev I.V."/>
            <person name="Amato P."/>
            <person name="Bringel F."/>
        </authorList>
    </citation>
    <scope>NUCLEOTIDE SEQUENCE</scope>
    <source>
        <strain evidence="10">PDD-24b-2</strain>
    </source>
</reference>
<comment type="caution">
    <text evidence="10">The sequence shown here is derived from an EMBL/GenBank/DDBJ whole genome shotgun (WGS) entry which is preliminary data.</text>
</comment>
<accession>A0AA38H5P9</accession>